<dbReference type="EMBL" id="QJKJ01011151">
    <property type="protein sequence ID" value="RDX71889.1"/>
    <property type="molecule type" value="Genomic_DNA"/>
</dbReference>
<comment type="caution">
    <text evidence="2">The sequence shown here is derived from an EMBL/GenBank/DDBJ whole genome shotgun (WGS) entry which is preliminary data.</text>
</comment>
<gene>
    <name evidence="2" type="ORF">CR513_48701</name>
</gene>
<accession>A0A371F0S4</accession>
<feature type="region of interest" description="Disordered" evidence="1">
    <location>
        <begin position="72"/>
        <end position="106"/>
    </location>
</feature>
<evidence type="ECO:0000313" key="2">
    <source>
        <dbReference type="EMBL" id="RDX71889.1"/>
    </source>
</evidence>
<keyword evidence="3" id="KW-1185">Reference proteome</keyword>
<sequence length="106" mass="12291">MTKKECEEQGDYDDEQKGGEEVLNRCWKASNKFFLRTSHMSCHQLGGKNIKLISQWDPPYQTELHIELTPRRAKKSSSRWGSSWKKARSEEQEPLSCALDFSPKEG</sequence>
<proteinExistence type="predicted"/>
<dbReference type="Proteomes" id="UP000257109">
    <property type="component" value="Unassembled WGS sequence"/>
</dbReference>
<name>A0A371F0S4_MUCPR</name>
<organism evidence="2 3">
    <name type="scientific">Mucuna pruriens</name>
    <name type="common">Velvet bean</name>
    <name type="synonym">Dolichos pruriens</name>
    <dbReference type="NCBI Taxonomy" id="157652"/>
    <lineage>
        <taxon>Eukaryota</taxon>
        <taxon>Viridiplantae</taxon>
        <taxon>Streptophyta</taxon>
        <taxon>Embryophyta</taxon>
        <taxon>Tracheophyta</taxon>
        <taxon>Spermatophyta</taxon>
        <taxon>Magnoliopsida</taxon>
        <taxon>eudicotyledons</taxon>
        <taxon>Gunneridae</taxon>
        <taxon>Pentapetalae</taxon>
        <taxon>rosids</taxon>
        <taxon>fabids</taxon>
        <taxon>Fabales</taxon>
        <taxon>Fabaceae</taxon>
        <taxon>Papilionoideae</taxon>
        <taxon>50 kb inversion clade</taxon>
        <taxon>NPAAA clade</taxon>
        <taxon>indigoferoid/millettioid clade</taxon>
        <taxon>Phaseoleae</taxon>
        <taxon>Mucuna</taxon>
    </lineage>
</organism>
<feature type="non-terminal residue" evidence="2">
    <location>
        <position position="1"/>
    </location>
</feature>
<dbReference type="AlphaFoldDB" id="A0A371F0S4"/>
<evidence type="ECO:0000256" key="1">
    <source>
        <dbReference type="SAM" id="MobiDB-lite"/>
    </source>
</evidence>
<evidence type="ECO:0000313" key="3">
    <source>
        <dbReference type="Proteomes" id="UP000257109"/>
    </source>
</evidence>
<protein>
    <submittedName>
        <fullName evidence="2">Uncharacterized protein</fullName>
    </submittedName>
</protein>
<reference evidence="2" key="1">
    <citation type="submission" date="2018-05" db="EMBL/GenBank/DDBJ databases">
        <title>Draft genome of Mucuna pruriens seed.</title>
        <authorList>
            <person name="Nnadi N.E."/>
            <person name="Vos R."/>
            <person name="Hasami M.H."/>
            <person name="Devisetty U.K."/>
            <person name="Aguiy J.C."/>
        </authorList>
    </citation>
    <scope>NUCLEOTIDE SEQUENCE [LARGE SCALE GENOMIC DNA]</scope>
    <source>
        <strain evidence="2">JCA_2017</strain>
    </source>
</reference>